<dbReference type="Pfam" id="PF13098">
    <property type="entry name" value="Thioredoxin_2"/>
    <property type="match status" value="1"/>
</dbReference>
<dbReference type="InterPro" id="IPR012336">
    <property type="entry name" value="Thioredoxin-like_fold"/>
</dbReference>
<dbReference type="SUPFAM" id="SSF52833">
    <property type="entry name" value="Thioredoxin-like"/>
    <property type="match status" value="1"/>
</dbReference>
<dbReference type="CDD" id="cd03020">
    <property type="entry name" value="DsbA_DsbC_DsbG"/>
    <property type="match status" value="1"/>
</dbReference>
<accession>A0A4R1HDW5</accession>
<dbReference type="InterPro" id="IPR033954">
    <property type="entry name" value="DiS-bond_Isoase_DsbC/G"/>
</dbReference>
<evidence type="ECO:0000259" key="9">
    <source>
        <dbReference type="Pfam" id="PF10411"/>
    </source>
</evidence>
<dbReference type="Gene3D" id="3.40.30.10">
    <property type="entry name" value="Glutaredoxin"/>
    <property type="match status" value="1"/>
</dbReference>
<name>A0A4R1HDW5_9GAMM</name>
<dbReference type="Proteomes" id="UP000295707">
    <property type="component" value="Unassembled WGS sequence"/>
</dbReference>
<keyword evidence="4 7" id="KW-0574">Periplasm</keyword>
<keyword evidence="5" id="KW-1015">Disulfide bond</keyword>
<dbReference type="PANTHER" id="PTHR35272:SF3">
    <property type="entry name" value="THIOL:DISULFIDE INTERCHANGE PROTEIN DSBC"/>
    <property type="match status" value="1"/>
</dbReference>
<dbReference type="GO" id="GO:0042597">
    <property type="term" value="C:periplasmic space"/>
    <property type="evidence" value="ECO:0007669"/>
    <property type="project" value="UniProtKB-SubCell"/>
</dbReference>
<dbReference type="AlphaFoldDB" id="A0A4R1HDW5"/>
<feature type="transmembrane region" description="Helical" evidence="8">
    <location>
        <begin position="20"/>
        <end position="45"/>
    </location>
</feature>
<evidence type="ECO:0000256" key="4">
    <source>
        <dbReference type="ARBA" id="ARBA00022764"/>
    </source>
</evidence>
<evidence type="ECO:0000256" key="8">
    <source>
        <dbReference type="SAM" id="Phobius"/>
    </source>
</evidence>
<feature type="domain" description="Thioredoxin-like fold" evidence="10">
    <location>
        <begin position="135"/>
        <end position="256"/>
    </location>
</feature>
<keyword evidence="8" id="KW-0472">Membrane</keyword>
<evidence type="ECO:0000256" key="5">
    <source>
        <dbReference type="ARBA" id="ARBA00023157"/>
    </source>
</evidence>
<keyword evidence="3 7" id="KW-0732">Signal</keyword>
<reference evidence="11 12" key="1">
    <citation type="submission" date="2019-03" db="EMBL/GenBank/DDBJ databases">
        <title>Genomic Encyclopedia of Type Strains, Phase IV (KMG-IV): sequencing the most valuable type-strain genomes for metagenomic binning, comparative biology and taxonomic classification.</title>
        <authorList>
            <person name="Goeker M."/>
        </authorList>
    </citation>
    <scope>NUCLEOTIDE SEQUENCE [LARGE SCALE GENOMIC DNA]</scope>
    <source>
        <strain evidence="11 12">DSM 19610</strain>
    </source>
</reference>
<organism evidence="11 12">
    <name type="scientific">Thiogranum longum</name>
    <dbReference type="NCBI Taxonomy" id="1537524"/>
    <lineage>
        <taxon>Bacteria</taxon>
        <taxon>Pseudomonadati</taxon>
        <taxon>Pseudomonadota</taxon>
        <taxon>Gammaproteobacteria</taxon>
        <taxon>Chromatiales</taxon>
        <taxon>Ectothiorhodospiraceae</taxon>
        <taxon>Thiogranum</taxon>
    </lineage>
</organism>
<dbReference type="InterPro" id="IPR051470">
    <property type="entry name" value="Thiol:disulfide_interchange"/>
</dbReference>
<evidence type="ECO:0000256" key="6">
    <source>
        <dbReference type="ARBA" id="ARBA00023284"/>
    </source>
</evidence>
<dbReference type="InterPro" id="IPR009094">
    <property type="entry name" value="DiS-bond_isomerase_DsbC/G_N_sf"/>
</dbReference>
<dbReference type="PANTHER" id="PTHR35272">
    <property type="entry name" value="THIOL:DISULFIDE INTERCHANGE PROTEIN DSBC-RELATED"/>
    <property type="match status" value="1"/>
</dbReference>
<comment type="function">
    <text evidence="7">Required for disulfide bond formation in some periplasmic proteins. Acts by transferring its disulfide bond to other proteins and is reduced in the process.</text>
</comment>
<dbReference type="SUPFAM" id="SSF54423">
    <property type="entry name" value="DsbC/DsbG N-terminal domain-like"/>
    <property type="match status" value="1"/>
</dbReference>
<keyword evidence="6 7" id="KW-0676">Redox-active center</keyword>
<evidence type="ECO:0000256" key="1">
    <source>
        <dbReference type="ARBA" id="ARBA00004418"/>
    </source>
</evidence>
<dbReference type="Pfam" id="PF10411">
    <property type="entry name" value="DsbC_N"/>
    <property type="match status" value="1"/>
</dbReference>
<evidence type="ECO:0000313" key="12">
    <source>
        <dbReference type="Proteomes" id="UP000295707"/>
    </source>
</evidence>
<comment type="subcellular location">
    <subcellularLocation>
        <location evidence="1 7">Periplasm</location>
    </subcellularLocation>
</comment>
<keyword evidence="12" id="KW-1185">Reference proteome</keyword>
<gene>
    <name evidence="11" type="ORF">DFR30_2199</name>
</gene>
<evidence type="ECO:0000256" key="7">
    <source>
        <dbReference type="RuleBase" id="RU364038"/>
    </source>
</evidence>
<evidence type="ECO:0000256" key="3">
    <source>
        <dbReference type="ARBA" id="ARBA00022729"/>
    </source>
</evidence>
<evidence type="ECO:0000313" key="11">
    <source>
        <dbReference type="EMBL" id="TCK18911.1"/>
    </source>
</evidence>
<keyword evidence="8" id="KW-1133">Transmembrane helix</keyword>
<evidence type="ECO:0000259" key="10">
    <source>
        <dbReference type="Pfam" id="PF13098"/>
    </source>
</evidence>
<feature type="domain" description="Disulphide bond isomerase DsbC/G N-terminal" evidence="9">
    <location>
        <begin position="43"/>
        <end position="109"/>
    </location>
</feature>
<protein>
    <recommendedName>
        <fullName evidence="7">Thiol:disulfide interchange protein</fullName>
    </recommendedName>
</protein>
<proteinExistence type="inferred from homology"/>
<comment type="caution">
    <text evidence="11">The sequence shown here is derived from an EMBL/GenBank/DDBJ whole genome shotgun (WGS) entry which is preliminary data.</text>
</comment>
<dbReference type="EMBL" id="SMFX01000001">
    <property type="protein sequence ID" value="TCK18911.1"/>
    <property type="molecule type" value="Genomic_DNA"/>
</dbReference>
<evidence type="ECO:0000256" key="2">
    <source>
        <dbReference type="ARBA" id="ARBA00009813"/>
    </source>
</evidence>
<keyword evidence="8" id="KW-0812">Transmembrane</keyword>
<dbReference type="Gene3D" id="3.10.450.70">
    <property type="entry name" value="Disulphide bond isomerase, DsbC/G, N-terminal"/>
    <property type="match status" value="1"/>
</dbReference>
<comment type="similarity">
    <text evidence="2 7">Belongs to the thioredoxin family. DsbC subfamily.</text>
</comment>
<dbReference type="InterPro" id="IPR018950">
    <property type="entry name" value="DiS-bond_isomerase_DsbC/G_N"/>
</dbReference>
<dbReference type="InterPro" id="IPR036249">
    <property type="entry name" value="Thioredoxin-like_sf"/>
</dbReference>
<sequence length="264" mass="29265">MLNRYTESLSNPGTDSRMTGQVIVNAVKIALMALMILCFPTFVSADEAADKAAIRTALGGAGVTSIEATPVAGLYEVVIGTQVVYISNDGHYLLQGDLIDFRTRKSLTEAKRANLRKQLVSALDESKMIIFKPEKVKHVVTVFTDIDCGYCRKLHSQMDEYLARGIEIRYLFFPRSGAHTASYDKAVSVWCADDRKQALTDSKNRRPVPKKTCSNPIDEHMRLAEQLGLRGTPYILFENGQSAPGYVPPKQMAEMLDQVRVGSK</sequence>